<accession>A0A1F7W901</accession>
<dbReference type="Pfam" id="PF13386">
    <property type="entry name" value="DsbD_2"/>
    <property type="match status" value="1"/>
</dbReference>
<dbReference type="PANTHER" id="PTHR42208:SF1">
    <property type="entry name" value="HEAVY METAL TRANSPORTER"/>
    <property type="match status" value="1"/>
</dbReference>
<keyword evidence="1" id="KW-0472">Membrane</keyword>
<gene>
    <name evidence="4" type="ORF">A2318_02210</name>
</gene>
<dbReference type="InterPro" id="IPR008972">
    <property type="entry name" value="Cupredoxin"/>
</dbReference>
<feature type="domain" description="Urease accessory protein UreH-like transmembrane" evidence="2">
    <location>
        <begin position="17"/>
        <end position="219"/>
    </location>
</feature>
<dbReference type="InterPro" id="IPR039447">
    <property type="entry name" value="UreH-like_TM_dom"/>
</dbReference>
<evidence type="ECO:0008006" key="6">
    <source>
        <dbReference type="Google" id="ProtNLM"/>
    </source>
</evidence>
<feature type="transmembrane region" description="Helical" evidence="1">
    <location>
        <begin position="85"/>
        <end position="106"/>
    </location>
</feature>
<keyword evidence="1" id="KW-1133">Transmembrane helix</keyword>
<evidence type="ECO:0000313" key="5">
    <source>
        <dbReference type="Proteomes" id="UP000177331"/>
    </source>
</evidence>
<sequence>MFGFCFMQSVTILSSLILGFIAGSSSCLAVSGGLLLSMVGKSSDRLGAMSKATRMKFTWLFVLGRVVSYTVLGGLIGLLGSSFTFSPMVTGIITLLAAAYMIIAGLEMLQVAPNWLKCAIPRPPKWLSNKILDADGNPNPFAPFLLGAATFFLPCGFSQSLQIYALTTASFWTGATILGAFAIGTAPALLALGFASGALNGKTGKFVLKLAGVFILYLAIGNVQNGLTLLGRPISFATASNQTGYRVVSENGDATTTTAPLDEDGVQVLRLSLTDTSPFYAPAKPTVVAGKPVRLEISGPAGGCRSVFQISGLGVQLPLNKTNNVTEFTPKKPGKYTFSCSMGMYRGTLTVI</sequence>
<feature type="transmembrane region" description="Helical" evidence="1">
    <location>
        <begin position="57"/>
        <end position="79"/>
    </location>
</feature>
<dbReference type="Gene3D" id="2.60.40.420">
    <property type="entry name" value="Cupredoxins - blue copper proteins"/>
    <property type="match status" value="1"/>
</dbReference>
<feature type="transmembrane region" description="Helical" evidence="1">
    <location>
        <begin position="206"/>
        <end position="223"/>
    </location>
</feature>
<dbReference type="InterPro" id="IPR028096">
    <property type="entry name" value="EfeO_Cupredoxin"/>
</dbReference>
<evidence type="ECO:0000313" key="4">
    <source>
        <dbReference type="EMBL" id="OGL99260.1"/>
    </source>
</evidence>
<evidence type="ECO:0000259" key="3">
    <source>
        <dbReference type="Pfam" id="PF13473"/>
    </source>
</evidence>
<dbReference type="STRING" id="1802421.A2318_02210"/>
<keyword evidence="1" id="KW-0812">Transmembrane</keyword>
<dbReference type="EMBL" id="MGFD01000013">
    <property type="protein sequence ID" value="OGL99260.1"/>
    <property type="molecule type" value="Genomic_DNA"/>
</dbReference>
<name>A0A1F7W901_9BACT</name>
<proteinExistence type="predicted"/>
<protein>
    <recommendedName>
        <fullName evidence="6">Urease accessory protein UreH-like transmembrane domain-containing protein</fullName>
    </recommendedName>
</protein>
<comment type="caution">
    <text evidence="4">The sequence shown here is derived from an EMBL/GenBank/DDBJ whole genome shotgun (WGS) entry which is preliminary data.</text>
</comment>
<dbReference type="Proteomes" id="UP000177331">
    <property type="component" value="Unassembled WGS sequence"/>
</dbReference>
<organism evidence="4 5">
    <name type="scientific">Candidatus Uhrbacteria bacterium RIFOXYB2_FULL_45_11</name>
    <dbReference type="NCBI Taxonomy" id="1802421"/>
    <lineage>
        <taxon>Bacteria</taxon>
        <taxon>Candidatus Uhriibacteriota</taxon>
    </lineage>
</organism>
<feature type="transmembrane region" description="Helical" evidence="1">
    <location>
        <begin position="144"/>
        <end position="165"/>
    </location>
</feature>
<feature type="transmembrane region" description="Helical" evidence="1">
    <location>
        <begin position="171"/>
        <end position="194"/>
    </location>
</feature>
<reference evidence="4 5" key="1">
    <citation type="journal article" date="2016" name="Nat. Commun.">
        <title>Thousands of microbial genomes shed light on interconnected biogeochemical processes in an aquifer system.</title>
        <authorList>
            <person name="Anantharaman K."/>
            <person name="Brown C.T."/>
            <person name="Hug L.A."/>
            <person name="Sharon I."/>
            <person name="Castelle C.J."/>
            <person name="Probst A.J."/>
            <person name="Thomas B.C."/>
            <person name="Singh A."/>
            <person name="Wilkins M.J."/>
            <person name="Karaoz U."/>
            <person name="Brodie E.L."/>
            <person name="Williams K.H."/>
            <person name="Hubbard S.S."/>
            <person name="Banfield J.F."/>
        </authorList>
    </citation>
    <scope>NUCLEOTIDE SEQUENCE [LARGE SCALE GENOMIC DNA]</scope>
</reference>
<dbReference type="Pfam" id="PF13473">
    <property type="entry name" value="Cupredoxin_1"/>
    <property type="match status" value="1"/>
</dbReference>
<dbReference type="SUPFAM" id="SSF49503">
    <property type="entry name" value="Cupredoxins"/>
    <property type="match status" value="1"/>
</dbReference>
<dbReference type="AlphaFoldDB" id="A0A1F7W901"/>
<evidence type="ECO:0000256" key="1">
    <source>
        <dbReference type="SAM" id="Phobius"/>
    </source>
</evidence>
<feature type="transmembrane region" description="Helical" evidence="1">
    <location>
        <begin position="12"/>
        <end position="36"/>
    </location>
</feature>
<dbReference type="PANTHER" id="PTHR42208">
    <property type="entry name" value="HEAVY METAL TRANSPORTER-RELATED"/>
    <property type="match status" value="1"/>
</dbReference>
<feature type="domain" description="EfeO-type cupredoxin-like" evidence="3">
    <location>
        <begin position="279"/>
        <end position="351"/>
    </location>
</feature>
<evidence type="ECO:0000259" key="2">
    <source>
        <dbReference type="Pfam" id="PF13386"/>
    </source>
</evidence>